<dbReference type="EMBL" id="KU577463">
    <property type="protein sequence ID" value="AMO25867.1"/>
    <property type="molecule type" value="Genomic_DNA"/>
</dbReference>
<dbReference type="RefSeq" id="YP_009285356.1">
    <property type="nucleotide sequence ID" value="NC_031056.1"/>
</dbReference>
<sequence length="91" mass="10476">MKKKLISLVAICTILTACASQDKPTTTTSKDKKKKEPEVRIVVQVGTQDKLYTEKDIKEWYTMKGVLTIELKNGKKVKSSDYWMEYEEGEQ</sequence>
<dbReference type="Proteomes" id="UP000201785">
    <property type="component" value="Segment"/>
</dbReference>
<reference evidence="1 2" key="1">
    <citation type="journal article" date="2016" name="Genome Announc.">
        <title>Complete Genome Sequence of Bacteriophage Deep-Blue Infecting Emetic Bacillus cereus.</title>
        <authorList>
            <person name="Hock L."/>
            <person name="Gillis A."/>
            <person name="Mahillon J."/>
        </authorList>
    </citation>
    <scope>NUCLEOTIDE SEQUENCE [LARGE SCALE GENOMIC DNA]</scope>
</reference>
<keyword evidence="2" id="KW-1185">Reference proteome</keyword>
<organism evidence="1 2">
    <name type="scientific">Bacillus phage Deep Blue</name>
    <dbReference type="NCBI Taxonomy" id="1792245"/>
    <lineage>
        <taxon>Viruses</taxon>
        <taxon>Duplodnaviria</taxon>
        <taxon>Heunggongvirae</taxon>
        <taxon>Uroviricota</taxon>
        <taxon>Caudoviricetes</taxon>
        <taxon>Herelleviridae</taxon>
        <taxon>Bastillevirinae</taxon>
        <taxon>Caeruleovirus</taxon>
        <taxon>Caeruleovirus deepblue</taxon>
    </lineage>
</organism>
<proteinExistence type="predicted"/>
<dbReference type="PROSITE" id="PS51257">
    <property type="entry name" value="PROKAR_LIPOPROTEIN"/>
    <property type="match status" value="1"/>
</dbReference>
<dbReference type="KEGG" id="vg:29081823"/>
<name>A0A140HLK5_9CAUD</name>
<dbReference type="GeneID" id="29081823"/>
<protein>
    <recommendedName>
        <fullName evidence="3">Lipoprotein</fullName>
    </recommendedName>
</protein>
<accession>A0A140HLK5</accession>
<gene>
    <name evidence="1" type="ORF">Blue_044</name>
</gene>
<evidence type="ECO:0000313" key="2">
    <source>
        <dbReference type="Proteomes" id="UP000201785"/>
    </source>
</evidence>
<evidence type="ECO:0008006" key="3">
    <source>
        <dbReference type="Google" id="ProtNLM"/>
    </source>
</evidence>
<evidence type="ECO:0000313" key="1">
    <source>
        <dbReference type="EMBL" id="AMO25867.1"/>
    </source>
</evidence>